<evidence type="ECO:0000256" key="5">
    <source>
        <dbReference type="ARBA" id="ARBA00022729"/>
    </source>
</evidence>
<dbReference type="Proteomes" id="UP000277424">
    <property type="component" value="Unassembled WGS sequence"/>
</dbReference>
<feature type="domain" description="NodB homology" evidence="8">
    <location>
        <begin position="99"/>
        <end position="354"/>
    </location>
</feature>
<evidence type="ECO:0000256" key="1">
    <source>
        <dbReference type="ARBA" id="ARBA00003236"/>
    </source>
</evidence>
<evidence type="ECO:0000256" key="6">
    <source>
        <dbReference type="ARBA" id="ARBA00032976"/>
    </source>
</evidence>
<feature type="signal peptide" evidence="7">
    <location>
        <begin position="1"/>
        <end position="31"/>
    </location>
</feature>
<dbReference type="PROSITE" id="PS51677">
    <property type="entry name" value="NODB"/>
    <property type="match status" value="1"/>
</dbReference>
<evidence type="ECO:0000256" key="2">
    <source>
        <dbReference type="ARBA" id="ARBA00004613"/>
    </source>
</evidence>
<keyword evidence="5 7" id="KW-0732">Signal</keyword>
<feature type="chain" id="PRO_5019474703" description="Chitooligosaccharide deacetylase" evidence="7">
    <location>
        <begin position="32"/>
        <end position="354"/>
    </location>
</feature>
<evidence type="ECO:0000256" key="3">
    <source>
        <dbReference type="ARBA" id="ARBA00010973"/>
    </source>
</evidence>
<evidence type="ECO:0000256" key="7">
    <source>
        <dbReference type="SAM" id="SignalP"/>
    </source>
</evidence>
<dbReference type="InterPro" id="IPR002509">
    <property type="entry name" value="NODB_dom"/>
</dbReference>
<accession>A0A420WCJ7</accession>
<dbReference type="Pfam" id="PF01522">
    <property type="entry name" value="Polysacc_deac_1"/>
    <property type="match status" value="1"/>
</dbReference>
<sequence length="354" mass="39010">MARMIPAFLARTSLCGAVLALFAATIPFATAQDRQAGVEGASAVVLMYHRFGEEDLPSTSIRIDQFEAHLAELKSGGYQVLPLSRIVAALRDRKPLPDRAVAITIDDAYRSVYLEAWPRLRAAGLPFTLFVSTDVIQRGGDYMSWDEIRELARGGVEIGNQTASHPHLPTLPLDKARDDIRAANARIEEETGKKPAFLAYPYGEYSTAIRDIVAAEGFQAAFGQHSGVAHSQMDRYQLPRFPLNENYGGLDRFRLVANALPLPVSDLTPNDPVLTGRNPPAIGFTVLPGIGDTAQLDCFASRQGRTHMERLPAGRIEIRLAEPLPAGRSRINCTMLGPEARWRWFGLQFYVPEN</sequence>
<proteinExistence type="inferred from homology"/>
<name>A0A420WCJ7_9PROT</name>
<dbReference type="InterPro" id="IPR051398">
    <property type="entry name" value="Polysacch_Deacetylase"/>
</dbReference>
<evidence type="ECO:0000313" key="10">
    <source>
        <dbReference type="Proteomes" id="UP000277424"/>
    </source>
</evidence>
<evidence type="ECO:0000259" key="8">
    <source>
        <dbReference type="PROSITE" id="PS51677"/>
    </source>
</evidence>
<dbReference type="CDD" id="cd10973">
    <property type="entry name" value="CE4_DAC_u4_5s"/>
    <property type="match status" value="1"/>
</dbReference>
<comment type="subcellular location">
    <subcellularLocation>
        <location evidence="2">Secreted</location>
    </subcellularLocation>
</comment>
<dbReference type="InterPro" id="IPR011330">
    <property type="entry name" value="Glyco_hydro/deAcase_b/a-brl"/>
</dbReference>
<dbReference type="RefSeq" id="WP_121221441.1">
    <property type="nucleotide sequence ID" value="NZ_RBIG01000003.1"/>
</dbReference>
<reference evidence="9 10" key="1">
    <citation type="submission" date="2018-10" db="EMBL/GenBank/DDBJ databases">
        <title>Comparative analysis of microorganisms from saline springs in Andes Mountain Range, Colombia.</title>
        <authorList>
            <person name="Rubin E."/>
        </authorList>
    </citation>
    <scope>NUCLEOTIDE SEQUENCE [LARGE SCALE GENOMIC DNA]</scope>
    <source>
        <strain evidence="9 10">USBA 36</strain>
    </source>
</reference>
<evidence type="ECO:0000256" key="4">
    <source>
        <dbReference type="ARBA" id="ARBA00020071"/>
    </source>
</evidence>
<dbReference type="PANTHER" id="PTHR34216:SF3">
    <property type="entry name" value="POLY-BETA-1,6-N-ACETYL-D-GLUCOSAMINE N-DEACETYLASE"/>
    <property type="match status" value="1"/>
</dbReference>
<dbReference type="SUPFAM" id="SSF88713">
    <property type="entry name" value="Glycoside hydrolase/deacetylase"/>
    <property type="match status" value="1"/>
</dbReference>
<comment type="function">
    <text evidence="1">Is involved in generating a small heat-stable compound (Nod), an acylated oligomer of N-acetylglucosamine, that stimulates mitosis in various plant protoplasts.</text>
</comment>
<comment type="caution">
    <text evidence="9">The sequence shown here is derived from an EMBL/GenBank/DDBJ whole genome shotgun (WGS) entry which is preliminary data.</text>
</comment>
<comment type="similarity">
    <text evidence="3">Belongs to the polysaccharide deacetylase family.</text>
</comment>
<protein>
    <recommendedName>
        <fullName evidence="4">Chitooligosaccharide deacetylase</fullName>
    </recommendedName>
    <alternativeName>
        <fullName evidence="6">Nodulation protein B</fullName>
    </alternativeName>
</protein>
<dbReference type="PANTHER" id="PTHR34216">
    <property type="match status" value="1"/>
</dbReference>
<dbReference type="OrthoDB" id="9782872at2"/>
<dbReference type="GO" id="GO:0005975">
    <property type="term" value="P:carbohydrate metabolic process"/>
    <property type="evidence" value="ECO:0007669"/>
    <property type="project" value="InterPro"/>
</dbReference>
<dbReference type="GO" id="GO:0016810">
    <property type="term" value="F:hydrolase activity, acting on carbon-nitrogen (but not peptide) bonds"/>
    <property type="evidence" value="ECO:0007669"/>
    <property type="project" value="InterPro"/>
</dbReference>
<dbReference type="AlphaFoldDB" id="A0A420WCJ7"/>
<organism evidence="9 10">
    <name type="scientific">Oceanibaculum indicum</name>
    <dbReference type="NCBI Taxonomy" id="526216"/>
    <lineage>
        <taxon>Bacteria</taxon>
        <taxon>Pseudomonadati</taxon>
        <taxon>Pseudomonadota</taxon>
        <taxon>Alphaproteobacteria</taxon>
        <taxon>Rhodospirillales</taxon>
        <taxon>Oceanibaculaceae</taxon>
        <taxon>Oceanibaculum</taxon>
    </lineage>
</organism>
<dbReference type="EMBL" id="RBIG01000003">
    <property type="protein sequence ID" value="RKQ68698.1"/>
    <property type="molecule type" value="Genomic_DNA"/>
</dbReference>
<evidence type="ECO:0000313" key="9">
    <source>
        <dbReference type="EMBL" id="RKQ68698.1"/>
    </source>
</evidence>
<dbReference type="GO" id="GO:0005576">
    <property type="term" value="C:extracellular region"/>
    <property type="evidence" value="ECO:0007669"/>
    <property type="project" value="UniProtKB-SubCell"/>
</dbReference>
<gene>
    <name evidence="9" type="ORF">BCL74_3180</name>
</gene>
<dbReference type="Gene3D" id="3.20.20.370">
    <property type="entry name" value="Glycoside hydrolase/deacetylase"/>
    <property type="match status" value="1"/>
</dbReference>